<feature type="transmembrane region" description="Helical" evidence="3">
    <location>
        <begin position="328"/>
        <end position="345"/>
    </location>
</feature>
<dbReference type="InterPro" id="IPR029044">
    <property type="entry name" value="Nucleotide-diphossugar_trans"/>
</dbReference>
<feature type="transmembrane region" description="Helical" evidence="3">
    <location>
        <begin position="352"/>
        <end position="371"/>
    </location>
</feature>
<dbReference type="Gene3D" id="3.90.550.10">
    <property type="entry name" value="Spore Coat Polysaccharide Biosynthesis Protein SpsA, Chain A"/>
    <property type="match status" value="1"/>
</dbReference>
<evidence type="ECO:0000313" key="4">
    <source>
        <dbReference type="EMBL" id="MPL96849.1"/>
    </source>
</evidence>
<protein>
    <recommendedName>
        <fullName evidence="5">Glycosyltransferase 2-like domain-containing protein</fullName>
    </recommendedName>
</protein>
<name>A0A644VZH7_9ZZZZ</name>
<keyword evidence="2" id="KW-0808">Transferase</keyword>
<keyword evidence="3" id="KW-1133">Transmembrane helix</keyword>
<evidence type="ECO:0000256" key="3">
    <source>
        <dbReference type="SAM" id="Phobius"/>
    </source>
</evidence>
<keyword evidence="1" id="KW-0328">Glycosyltransferase</keyword>
<dbReference type="AlphaFoldDB" id="A0A644VZH7"/>
<feature type="transmembrane region" description="Helical" evidence="3">
    <location>
        <begin position="304"/>
        <end position="322"/>
    </location>
</feature>
<evidence type="ECO:0000256" key="1">
    <source>
        <dbReference type="ARBA" id="ARBA00022676"/>
    </source>
</evidence>
<keyword evidence="3" id="KW-0812">Transmembrane</keyword>
<feature type="transmembrane region" description="Helical" evidence="3">
    <location>
        <begin position="12"/>
        <end position="31"/>
    </location>
</feature>
<organism evidence="4">
    <name type="scientific">bioreactor metagenome</name>
    <dbReference type="NCBI Taxonomy" id="1076179"/>
    <lineage>
        <taxon>unclassified sequences</taxon>
        <taxon>metagenomes</taxon>
        <taxon>ecological metagenomes</taxon>
    </lineage>
</organism>
<sequence length="394" mass="45599">MSNILHITDWILFSLFLLTVLYLLVFSLASLKKCKLKSIIHLDEKRMILVLFPAYKEDGIIIDSVKDFLNQEYPPDRYEVVVISDKMRTETNDSLNELSVTIFKADYENSTKAKALNFAIDKLDDRLFDIVVVLDADNKVENSFLSDINRTFCNGSKAVQAHRTAKNLNTSIAILDSISEEINNSIFRKGHVNFGLSAALIGSGMAFEYNWFRENIKKFSTMPEERELEALLLKQRIFIDYLEDVLVYDEKIQKSGVFYKQRRRWFASQIETLNSVIWDLPSALISGNISYADKIIQWLFLPRLLILGFLAGIAFILALFSFAVSIKWFVLLFLLLFSLIISIPAKFFDNSLLVALWNLPYLFILMFLNIFKVKGVYSRFIHTEKNYKKDENCN</sequence>
<dbReference type="PANTHER" id="PTHR43630">
    <property type="entry name" value="POLY-BETA-1,6-N-ACETYL-D-GLUCOSAMINE SYNTHASE"/>
    <property type="match status" value="1"/>
</dbReference>
<dbReference type="GO" id="GO:0016757">
    <property type="term" value="F:glycosyltransferase activity"/>
    <property type="evidence" value="ECO:0007669"/>
    <property type="project" value="UniProtKB-KW"/>
</dbReference>
<keyword evidence="3" id="KW-0472">Membrane</keyword>
<proteinExistence type="predicted"/>
<dbReference type="EMBL" id="VSSQ01000529">
    <property type="protein sequence ID" value="MPL96849.1"/>
    <property type="molecule type" value="Genomic_DNA"/>
</dbReference>
<dbReference type="Pfam" id="PF13641">
    <property type="entry name" value="Glyco_tranf_2_3"/>
    <property type="match status" value="1"/>
</dbReference>
<gene>
    <name evidence="4" type="ORF">SDC9_43033</name>
</gene>
<dbReference type="SUPFAM" id="SSF53448">
    <property type="entry name" value="Nucleotide-diphospho-sugar transferases"/>
    <property type="match status" value="1"/>
</dbReference>
<accession>A0A644VZH7</accession>
<dbReference type="PANTHER" id="PTHR43630:SF1">
    <property type="entry name" value="POLY-BETA-1,6-N-ACETYL-D-GLUCOSAMINE SYNTHASE"/>
    <property type="match status" value="1"/>
</dbReference>
<evidence type="ECO:0000256" key="2">
    <source>
        <dbReference type="ARBA" id="ARBA00022679"/>
    </source>
</evidence>
<comment type="caution">
    <text evidence="4">The sequence shown here is derived from an EMBL/GenBank/DDBJ whole genome shotgun (WGS) entry which is preliminary data.</text>
</comment>
<reference evidence="4" key="1">
    <citation type="submission" date="2019-08" db="EMBL/GenBank/DDBJ databases">
        <authorList>
            <person name="Kucharzyk K."/>
            <person name="Murdoch R.W."/>
            <person name="Higgins S."/>
            <person name="Loffler F."/>
        </authorList>
    </citation>
    <scope>NUCLEOTIDE SEQUENCE</scope>
</reference>
<evidence type="ECO:0008006" key="5">
    <source>
        <dbReference type="Google" id="ProtNLM"/>
    </source>
</evidence>